<accession>A0A5C6F3D9</accession>
<keyword evidence="3" id="KW-1185">Reference proteome</keyword>
<evidence type="ECO:0000313" key="3">
    <source>
        <dbReference type="Proteomes" id="UP000317977"/>
    </source>
</evidence>
<gene>
    <name evidence="2" type="ORF">Poly59_19550</name>
</gene>
<name>A0A5C6F3D9_9BACT</name>
<proteinExistence type="predicted"/>
<comment type="caution">
    <text evidence="2">The sequence shown here is derived from an EMBL/GenBank/DDBJ whole genome shotgun (WGS) entry which is preliminary data.</text>
</comment>
<sequence length="144" mass="16287">MKTYAIPFVALAILVFAVLMMRDPVAQELSVEPGDSADVTEGDGAFRQSVERMLTRLDDRIDQLEQRSHEMIAAPAAPVQDNDSIPAWGVTMRRQIQELERSVDRLQLQINSTDRDTDNLPRELDQLRNSIRALETSVGRLQLK</sequence>
<dbReference type="RefSeq" id="WP_222436069.1">
    <property type="nucleotide sequence ID" value="NZ_SJPX01000002.1"/>
</dbReference>
<evidence type="ECO:0000313" key="2">
    <source>
        <dbReference type="EMBL" id="TWU55655.1"/>
    </source>
</evidence>
<dbReference type="Proteomes" id="UP000317977">
    <property type="component" value="Unassembled WGS sequence"/>
</dbReference>
<dbReference type="AlphaFoldDB" id="A0A5C6F3D9"/>
<organism evidence="2 3">
    <name type="scientific">Rubripirellula reticaptiva</name>
    <dbReference type="NCBI Taxonomy" id="2528013"/>
    <lineage>
        <taxon>Bacteria</taxon>
        <taxon>Pseudomonadati</taxon>
        <taxon>Planctomycetota</taxon>
        <taxon>Planctomycetia</taxon>
        <taxon>Pirellulales</taxon>
        <taxon>Pirellulaceae</taxon>
        <taxon>Rubripirellula</taxon>
    </lineage>
</organism>
<evidence type="ECO:0000256" key="1">
    <source>
        <dbReference type="SAM" id="Coils"/>
    </source>
</evidence>
<reference evidence="2 3" key="1">
    <citation type="submission" date="2019-02" db="EMBL/GenBank/DDBJ databases">
        <title>Deep-cultivation of Planctomycetes and their phenomic and genomic characterization uncovers novel biology.</title>
        <authorList>
            <person name="Wiegand S."/>
            <person name="Jogler M."/>
            <person name="Boedeker C."/>
            <person name="Pinto D."/>
            <person name="Vollmers J."/>
            <person name="Rivas-Marin E."/>
            <person name="Kohn T."/>
            <person name="Peeters S.H."/>
            <person name="Heuer A."/>
            <person name="Rast P."/>
            <person name="Oberbeckmann S."/>
            <person name="Bunk B."/>
            <person name="Jeske O."/>
            <person name="Meyerdierks A."/>
            <person name="Storesund J.E."/>
            <person name="Kallscheuer N."/>
            <person name="Luecker S."/>
            <person name="Lage O.M."/>
            <person name="Pohl T."/>
            <person name="Merkel B.J."/>
            <person name="Hornburger P."/>
            <person name="Mueller R.-W."/>
            <person name="Bruemmer F."/>
            <person name="Labrenz M."/>
            <person name="Spormann A.M."/>
            <person name="Op Den Camp H."/>
            <person name="Overmann J."/>
            <person name="Amann R."/>
            <person name="Jetten M.S.M."/>
            <person name="Mascher T."/>
            <person name="Medema M.H."/>
            <person name="Devos D.P."/>
            <person name="Kaster A.-K."/>
            <person name="Ovreas L."/>
            <person name="Rohde M."/>
            <person name="Galperin M.Y."/>
            <person name="Jogler C."/>
        </authorList>
    </citation>
    <scope>NUCLEOTIDE SEQUENCE [LARGE SCALE GENOMIC DNA]</scope>
    <source>
        <strain evidence="2 3">Poly59</strain>
    </source>
</reference>
<feature type="coiled-coil region" evidence="1">
    <location>
        <begin position="47"/>
        <end position="144"/>
    </location>
</feature>
<protein>
    <submittedName>
        <fullName evidence="2">Uncharacterized protein</fullName>
    </submittedName>
</protein>
<dbReference type="EMBL" id="SJPX01000002">
    <property type="protein sequence ID" value="TWU55655.1"/>
    <property type="molecule type" value="Genomic_DNA"/>
</dbReference>
<keyword evidence="1" id="KW-0175">Coiled coil</keyword>